<dbReference type="AlphaFoldDB" id="A0A1H8UM33"/>
<name>A0A1H8UM33_9ACTN</name>
<reference evidence="2" key="1">
    <citation type="submission" date="2016-10" db="EMBL/GenBank/DDBJ databases">
        <authorList>
            <person name="Varghese N."/>
        </authorList>
    </citation>
    <scope>NUCLEOTIDE SEQUENCE [LARGE SCALE GENOMIC DNA]</scope>
    <source>
        <strain evidence="2">DSM 21843</strain>
    </source>
</reference>
<keyword evidence="2" id="KW-1185">Reference proteome</keyword>
<gene>
    <name evidence="1" type="ORF">SAMN02910314_02005</name>
</gene>
<sequence>MRMSRRSFIEYTALRVSSMTDEEFSSFATITLTALGICNLDGTPADGSGFSDTALLVPKVNKEIIDMIPDPEVRELMHAICGTNQEDDGQA</sequence>
<evidence type="ECO:0000313" key="1">
    <source>
        <dbReference type="EMBL" id="SEP04272.1"/>
    </source>
</evidence>
<protein>
    <submittedName>
        <fullName evidence="1">Uncharacterized protein</fullName>
    </submittedName>
</protein>
<dbReference type="EMBL" id="FOEC01000027">
    <property type="protein sequence ID" value="SEP04272.1"/>
    <property type="molecule type" value="Genomic_DNA"/>
</dbReference>
<evidence type="ECO:0000313" key="2">
    <source>
        <dbReference type="Proteomes" id="UP000182975"/>
    </source>
</evidence>
<dbReference type="Proteomes" id="UP000182975">
    <property type="component" value="Unassembled WGS sequence"/>
</dbReference>
<accession>A0A1H8UM33</accession>
<organism evidence="1 2">
    <name type="scientific">Denitrobacterium detoxificans</name>
    <dbReference type="NCBI Taxonomy" id="79604"/>
    <lineage>
        <taxon>Bacteria</taxon>
        <taxon>Bacillati</taxon>
        <taxon>Actinomycetota</taxon>
        <taxon>Coriobacteriia</taxon>
        <taxon>Eggerthellales</taxon>
        <taxon>Eggerthellaceae</taxon>
        <taxon>Denitrobacterium</taxon>
    </lineage>
</organism>
<proteinExistence type="predicted"/>